<dbReference type="AlphaFoldDB" id="A0A7R9EIL8"/>
<proteinExistence type="predicted"/>
<evidence type="ECO:0000313" key="1">
    <source>
        <dbReference type="EMBL" id="CAD7434698.1"/>
    </source>
</evidence>
<gene>
    <name evidence="1" type="ORF">TMSB3V08_LOCUS11348</name>
</gene>
<reference evidence="1" key="1">
    <citation type="submission" date="2020-11" db="EMBL/GenBank/DDBJ databases">
        <authorList>
            <person name="Tran Van P."/>
        </authorList>
    </citation>
    <scope>NUCLEOTIDE SEQUENCE</scope>
</reference>
<name>A0A7R9EIL8_9NEOP</name>
<protein>
    <submittedName>
        <fullName evidence="1">Uncharacterized protein</fullName>
    </submittedName>
</protein>
<dbReference type="EMBL" id="OB798074">
    <property type="protein sequence ID" value="CAD7434698.1"/>
    <property type="molecule type" value="Genomic_DNA"/>
</dbReference>
<organism evidence="1">
    <name type="scientific">Timema monikensis</name>
    <dbReference type="NCBI Taxonomy" id="170555"/>
    <lineage>
        <taxon>Eukaryota</taxon>
        <taxon>Metazoa</taxon>
        <taxon>Ecdysozoa</taxon>
        <taxon>Arthropoda</taxon>
        <taxon>Hexapoda</taxon>
        <taxon>Insecta</taxon>
        <taxon>Pterygota</taxon>
        <taxon>Neoptera</taxon>
        <taxon>Polyneoptera</taxon>
        <taxon>Phasmatodea</taxon>
        <taxon>Timematodea</taxon>
        <taxon>Timematoidea</taxon>
        <taxon>Timematidae</taxon>
        <taxon>Timema</taxon>
    </lineage>
</organism>
<accession>A0A7R9EIL8</accession>
<sequence>MRAATVIFYPESFDGLSDMDSLEKRHIDTVAKANNPIAHYLGQEMNFRGSEPAYAWRESGKPFRKKPHPVHPTEIRPSISPSSAVELNTTSALANYATEAKQRHTDSHVSSNLSKLAPFWYSMRFARSLGVKEKCRRAKTKGGGVKKPLTPCEESTWTWLPSVGGLEQPSPVL</sequence>